<gene>
    <name evidence="2" type="ORF">GCM10007205_28340</name>
</gene>
<dbReference type="InterPro" id="IPR037523">
    <property type="entry name" value="VOC_core"/>
</dbReference>
<evidence type="ECO:0000313" key="2">
    <source>
        <dbReference type="EMBL" id="GGC17651.1"/>
    </source>
</evidence>
<proteinExistence type="predicted"/>
<dbReference type="Gene3D" id="3.10.180.10">
    <property type="entry name" value="2,3-Dihydroxybiphenyl 1,2-Dioxygenase, domain 1"/>
    <property type="match status" value="1"/>
</dbReference>
<dbReference type="InterPro" id="IPR004360">
    <property type="entry name" value="Glyas_Fos-R_dOase_dom"/>
</dbReference>
<organism evidence="2 3">
    <name type="scientific">Oxalicibacterium flavum</name>
    <dbReference type="NCBI Taxonomy" id="179467"/>
    <lineage>
        <taxon>Bacteria</taxon>
        <taxon>Pseudomonadati</taxon>
        <taxon>Pseudomonadota</taxon>
        <taxon>Betaproteobacteria</taxon>
        <taxon>Burkholderiales</taxon>
        <taxon>Oxalobacteraceae</taxon>
        <taxon>Oxalicibacterium</taxon>
    </lineage>
</organism>
<reference evidence="2" key="1">
    <citation type="journal article" date="2014" name="Int. J. Syst. Evol. Microbiol.">
        <title>Complete genome sequence of Corynebacterium casei LMG S-19264T (=DSM 44701T), isolated from a smear-ripened cheese.</title>
        <authorList>
            <consortium name="US DOE Joint Genome Institute (JGI-PGF)"/>
            <person name="Walter F."/>
            <person name="Albersmeier A."/>
            <person name="Kalinowski J."/>
            <person name="Ruckert C."/>
        </authorList>
    </citation>
    <scope>NUCLEOTIDE SEQUENCE</scope>
    <source>
        <strain evidence="2">CCM 7086</strain>
    </source>
</reference>
<sequence length="111" mass="12664">MSITLLLRCHDMEKTADFYRSILGFRVTISSGILTVEKNGGKIVFTDRDLWNVPLTCSGTVYFTVPDIEAYYSTVEDKNIVAWPIQEMPYGAIEFGIVDCNGYYLAFQQRM</sequence>
<reference evidence="2" key="2">
    <citation type="submission" date="2020-09" db="EMBL/GenBank/DDBJ databases">
        <authorList>
            <person name="Sun Q."/>
            <person name="Sedlacek I."/>
        </authorList>
    </citation>
    <scope>NUCLEOTIDE SEQUENCE</scope>
    <source>
        <strain evidence="2">CCM 7086</strain>
    </source>
</reference>
<accession>A0A8J2UPJ4</accession>
<comment type="caution">
    <text evidence="2">The sequence shown here is derived from an EMBL/GenBank/DDBJ whole genome shotgun (WGS) entry which is preliminary data.</text>
</comment>
<dbReference type="Pfam" id="PF00903">
    <property type="entry name" value="Glyoxalase"/>
    <property type="match status" value="1"/>
</dbReference>
<dbReference type="EMBL" id="BMCG01000006">
    <property type="protein sequence ID" value="GGC17651.1"/>
    <property type="molecule type" value="Genomic_DNA"/>
</dbReference>
<dbReference type="SUPFAM" id="SSF54593">
    <property type="entry name" value="Glyoxalase/Bleomycin resistance protein/Dihydroxybiphenyl dioxygenase"/>
    <property type="match status" value="1"/>
</dbReference>
<dbReference type="InterPro" id="IPR029068">
    <property type="entry name" value="Glyas_Bleomycin-R_OHBP_Dase"/>
</dbReference>
<name>A0A8J2UPJ4_9BURK</name>
<evidence type="ECO:0000313" key="3">
    <source>
        <dbReference type="Proteomes" id="UP000620266"/>
    </source>
</evidence>
<keyword evidence="3" id="KW-1185">Reference proteome</keyword>
<evidence type="ECO:0000259" key="1">
    <source>
        <dbReference type="PROSITE" id="PS51819"/>
    </source>
</evidence>
<protein>
    <recommendedName>
        <fullName evidence="1">VOC domain-containing protein</fullName>
    </recommendedName>
</protein>
<dbReference type="PROSITE" id="PS51819">
    <property type="entry name" value="VOC"/>
    <property type="match status" value="1"/>
</dbReference>
<dbReference type="AlphaFoldDB" id="A0A8J2UPJ4"/>
<dbReference type="RefSeq" id="WP_188397315.1">
    <property type="nucleotide sequence ID" value="NZ_BMCG01000006.1"/>
</dbReference>
<dbReference type="Proteomes" id="UP000620266">
    <property type="component" value="Unassembled WGS sequence"/>
</dbReference>
<feature type="domain" description="VOC" evidence="1">
    <location>
        <begin position="1"/>
        <end position="110"/>
    </location>
</feature>